<evidence type="ECO:0000256" key="5">
    <source>
        <dbReference type="ARBA" id="ARBA00023125"/>
    </source>
</evidence>
<keyword evidence="5" id="KW-0238">DNA-binding</keyword>
<dbReference type="Pfam" id="PF01475">
    <property type="entry name" value="FUR"/>
    <property type="match status" value="1"/>
</dbReference>
<protein>
    <submittedName>
        <fullName evidence="7">Fur family transcriptional regulator</fullName>
    </submittedName>
</protein>
<dbReference type="Gene3D" id="1.10.10.10">
    <property type="entry name" value="Winged helix-like DNA-binding domain superfamily/Winged helix DNA-binding domain"/>
    <property type="match status" value="1"/>
</dbReference>
<dbReference type="SUPFAM" id="SSF46785">
    <property type="entry name" value="Winged helix' DNA-binding domain"/>
    <property type="match status" value="1"/>
</dbReference>
<evidence type="ECO:0000256" key="3">
    <source>
        <dbReference type="ARBA" id="ARBA00022833"/>
    </source>
</evidence>
<dbReference type="InterPro" id="IPR036390">
    <property type="entry name" value="WH_DNA-bd_sf"/>
</dbReference>
<dbReference type="InterPro" id="IPR036388">
    <property type="entry name" value="WH-like_DNA-bd_sf"/>
</dbReference>
<gene>
    <name evidence="7" type="ORF">O4U47_21110</name>
</gene>
<comment type="caution">
    <text evidence="7">The sequence shown here is derived from an EMBL/GenBank/DDBJ whole genome shotgun (WGS) entry which is preliminary data.</text>
</comment>
<keyword evidence="8" id="KW-1185">Reference proteome</keyword>
<keyword evidence="4" id="KW-0805">Transcription regulation</keyword>
<accession>A0ABT4TQP9</accession>
<sequence>MSHRTWREELRSRGYRVTPQRQLVLEAVRELEHATPEAIGNRVRETAEGLNTSTVYRTLDLLERVGLVTHTHLGHGAPSYHLTEDADHLHVVCRGCGTASDAPLELADGLVRGLAAESGFRADARHLTVYGLCRECAAEEADAAGAGTTGTGATA</sequence>
<keyword evidence="2" id="KW-0678">Repressor</keyword>
<dbReference type="CDD" id="cd07153">
    <property type="entry name" value="Fur_like"/>
    <property type="match status" value="1"/>
</dbReference>
<dbReference type="EMBL" id="JAQFWP010000045">
    <property type="protein sequence ID" value="MDA2807018.1"/>
    <property type="molecule type" value="Genomic_DNA"/>
</dbReference>
<evidence type="ECO:0000256" key="2">
    <source>
        <dbReference type="ARBA" id="ARBA00022491"/>
    </source>
</evidence>
<evidence type="ECO:0000313" key="7">
    <source>
        <dbReference type="EMBL" id="MDA2807018.1"/>
    </source>
</evidence>
<evidence type="ECO:0000256" key="4">
    <source>
        <dbReference type="ARBA" id="ARBA00023015"/>
    </source>
</evidence>
<dbReference type="RefSeq" id="WP_270679648.1">
    <property type="nucleotide sequence ID" value="NZ_JAQFWP010000045.1"/>
</dbReference>
<dbReference type="Gene3D" id="3.30.1490.190">
    <property type="match status" value="1"/>
</dbReference>
<evidence type="ECO:0000256" key="6">
    <source>
        <dbReference type="ARBA" id="ARBA00023163"/>
    </source>
</evidence>
<dbReference type="PANTHER" id="PTHR33202">
    <property type="entry name" value="ZINC UPTAKE REGULATION PROTEIN"/>
    <property type="match status" value="1"/>
</dbReference>
<comment type="similarity">
    <text evidence="1">Belongs to the Fur family.</text>
</comment>
<keyword evidence="3" id="KW-0862">Zinc</keyword>
<organism evidence="7 8">
    <name type="scientific">Nocardiopsis suaedae</name>
    <dbReference type="NCBI Taxonomy" id="3018444"/>
    <lineage>
        <taxon>Bacteria</taxon>
        <taxon>Bacillati</taxon>
        <taxon>Actinomycetota</taxon>
        <taxon>Actinomycetes</taxon>
        <taxon>Streptosporangiales</taxon>
        <taxon>Nocardiopsidaceae</taxon>
        <taxon>Nocardiopsis</taxon>
    </lineage>
</organism>
<dbReference type="PANTHER" id="PTHR33202:SF7">
    <property type="entry name" value="FERRIC UPTAKE REGULATION PROTEIN"/>
    <property type="match status" value="1"/>
</dbReference>
<dbReference type="InterPro" id="IPR002481">
    <property type="entry name" value="FUR"/>
</dbReference>
<keyword evidence="6" id="KW-0804">Transcription</keyword>
<evidence type="ECO:0000313" key="8">
    <source>
        <dbReference type="Proteomes" id="UP001165685"/>
    </source>
</evidence>
<name>A0ABT4TQP9_9ACTN</name>
<dbReference type="InterPro" id="IPR043135">
    <property type="entry name" value="Fur_C"/>
</dbReference>
<evidence type="ECO:0000256" key="1">
    <source>
        <dbReference type="ARBA" id="ARBA00007957"/>
    </source>
</evidence>
<proteinExistence type="inferred from homology"/>
<dbReference type="Proteomes" id="UP001165685">
    <property type="component" value="Unassembled WGS sequence"/>
</dbReference>
<reference evidence="7" key="1">
    <citation type="submission" date="2023-01" db="EMBL/GenBank/DDBJ databases">
        <title>Draft genome sequence of Nocardiopsis sp. LSu2-4 isolated from halophytes.</title>
        <authorList>
            <person name="Duangmal K."/>
            <person name="Chantavorakit T."/>
        </authorList>
    </citation>
    <scope>NUCLEOTIDE SEQUENCE</scope>
    <source>
        <strain evidence="7">LSu2-4</strain>
    </source>
</reference>